<feature type="region of interest" description="Disordered" evidence="1">
    <location>
        <begin position="241"/>
        <end position="262"/>
    </location>
</feature>
<proteinExistence type="predicted"/>
<evidence type="ECO:0000256" key="1">
    <source>
        <dbReference type="SAM" id="MobiDB-lite"/>
    </source>
</evidence>
<sequence length="315" mass="34447">MARTRGTKSSSPSSRLRIPRESPVQVATPEPPRPLVVPPPVEDAPMSPPVRRYQTRRSLTMAGVSSSGAQKSGQGHSTSSSVLTQPLSDFSPNSRIPSICYRGARHIAEALHIPYDPAGPEDFRVWTHPAQSDIVHILSKGASSCQYLLRKELPPNMFFIDALLRHNIFPQIFTLDKWTSMTAYGADQRAPVGPEHPEIPHLEQPEEPQLLEIPTDMRAPAYAAPAVTSPEPSLEVAPSAPQATARTPPVIPPISDPSPSSEPRIAIPIIEYRGLCHTFQALATSQSILTQHITTLITHQEQIIATQTQHTAILR</sequence>
<evidence type="ECO:0000313" key="2">
    <source>
        <dbReference type="EMBL" id="CAN69329.1"/>
    </source>
</evidence>
<name>A5ARS6_VITVI</name>
<organism evidence="2">
    <name type="scientific">Vitis vinifera</name>
    <name type="common">Grape</name>
    <dbReference type="NCBI Taxonomy" id="29760"/>
    <lineage>
        <taxon>Eukaryota</taxon>
        <taxon>Viridiplantae</taxon>
        <taxon>Streptophyta</taxon>
        <taxon>Embryophyta</taxon>
        <taxon>Tracheophyta</taxon>
        <taxon>Spermatophyta</taxon>
        <taxon>Magnoliopsida</taxon>
        <taxon>eudicotyledons</taxon>
        <taxon>Gunneridae</taxon>
        <taxon>Pentapetalae</taxon>
        <taxon>rosids</taxon>
        <taxon>Vitales</taxon>
        <taxon>Vitaceae</taxon>
        <taxon>Viteae</taxon>
        <taxon>Vitis</taxon>
    </lineage>
</organism>
<reference evidence="2" key="1">
    <citation type="journal article" date="2007" name="PLoS ONE">
        <title>The first genome sequence of an elite grapevine cultivar (Pinot noir Vitis vinifera L.): coping with a highly heterozygous genome.</title>
        <authorList>
            <person name="Velasco R."/>
            <person name="Zharkikh A."/>
            <person name="Troggio M."/>
            <person name="Cartwright D.A."/>
            <person name="Cestaro A."/>
            <person name="Pruss D."/>
            <person name="Pindo M."/>
            <person name="FitzGerald L.M."/>
            <person name="Vezzulli S."/>
            <person name="Reid J."/>
            <person name="Malacarne G."/>
            <person name="Iliev D."/>
            <person name="Coppola G."/>
            <person name="Wardell B."/>
            <person name="Micheletti D."/>
            <person name="Macalma T."/>
            <person name="Facci M."/>
            <person name="Mitchell J.T."/>
            <person name="Perazzolli M."/>
            <person name="Eldredge G."/>
            <person name="Gatto P."/>
            <person name="Oyzerski R."/>
            <person name="Moretto M."/>
            <person name="Gutin N."/>
            <person name="Stefanini M."/>
            <person name="Chen Y."/>
            <person name="Segala C."/>
            <person name="Davenport C."/>
            <person name="Dematte L."/>
            <person name="Mraz A."/>
            <person name="Battilana J."/>
            <person name="Stormo K."/>
            <person name="Costa F."/>
            <person name="Tao Q."/>
            <person name="Si-Ammour A."/>
            <person name="Harkins T."/>
            <person name="Lackey A."/>
            <person name="Perbost C."/>
            <person name="Taillon B."/>
            <person name="Stella A."/>
            <person name="Solovyev V."/>
            <person name="Fawcett J.A."/>
            <person name="Sterck L."/>
            <person name="Vandepoele K."/>
            <person name="Grando S.M."/>
            <person name="Toppo S."/>
            <person name="Moser C."/>
            <person name="Lanchbury J."/>
            <person name="Bogden R."/>
            <person name="Skolnick M."/>
            <person name="Sgaramella V."/>
            <person name="Bhatnagar S.K."/>
            <person name="Fontana P."/>
            <person name="Gutin A."/>
            <person name="Van de Peer Y."/>
            <person name="Salamini F."/>
            <person name="Viola R."/>
        </authorList>
    </citation>
    <scope>NUCLEOTIDE SEQUENCE</scope>
</reference>
<gene>
    <name evidence="2" type="ORF">VITISV_032486</name>
</gene>
<dbReference type="AlphaFoldDB" id="A5ARS6"/>
<feature type="compositionally biased region" description="Pro residues" evidence="1">
    <location>
        <begin position="29"/>
        <end position="48"/>
    </location>
</feature>
<feature type="compositionally biased region" description="Polar residues" evidence="1">
    <location>
        <begin position="63"/>
        <end position="89"/>
    </location>
</feature>
<accession>A5ARS6</accession>
<dbReference type="EMBL" id="AM433278">
    <property type="protein sequence ID" value="CAN69329.1"/>
    <property type="molecule type" value="Genomic_DNA"/>
</dbReference>
<protein>
    <submittedName>
        <fullName evidence="2">Uncharacterized protein</fullName>
    </submittedName>
</protein>
<feature type="region of interest" description="Disordered" evidence="1">
    <location>
        <begin position="1"/>
        <end position="89"/>
    </location>
</feature>